<dbReference type="AlphaFoldDB" id="A0A4Q9Q4Y6"/>
<name>A0A4Q9Q4Y6_9APHY</name>
<dbReference type="Proteomes" id="UP000292082">
    <property type="component" value="Unassembled WGS sequence"/>
</dbReference>
<proteinExistence type="predicted"/>
<organism evidence="1 2">
    <name type="scientific">Dichomitus squalens</name>
    <dbReference type="NCBI Taxonomy" id="114155"/>
    <lineage>
        <taxon>Eukaryota</taxon>
        <taxon>Fungi</taxon>
        <taxon>Dikarya</taxon>
        <taxon>Basidiomycota</taxon>
        <taxon>Agaricomycotina</taxon>
        <taxon>Agaricomycetes</taxon>
        <taxon>Polyporales</taxon>
        <taxon>Polyporaceae</taxon>
        <taxon>Dichomitus</taxon>
    </lineage>
</organism>
<accession>A0A4Q9Q4Y6</accession>
<sequence>YLMHSRTSASSRVLKQCRTSPLSSLPSSSHVRRRFLSRSTTTRTSSFPHARFRSSLVPSSTALRVLLLALSTSSHFLLGSCKKRKGKVRTGFDRAWAGLEHTLAEEGSNSLRNTSACPGFHCTGYHSTSRQAAYQCASWSFPPSSSNIPSLSFACTKRPPSSTFPCGVTVRLLLTVDVPFKLPLSHRATCRFPYVSLSFASSRYPPRPDHTCAIHPPSLRHFIPPRHFPPDVRRLSPEVLRFYPYRSR</sequence>
<evidence type="ECO:0000313" key="2">
    <source>
        <dbReference type="Proteomes" id="UP000292082"/>
    </source>
</evidence>
<dbReference type="EMBL" id="ML145095">
    <property type="protein sequence ID" value="TBU62140.1"/>
    <property type="molecule type" value="Genomic_DNA"/>
</dbReference>
<keyword evidence="2" id="KW-1185">Reference proteome</keyword>
<reference evidence="1 2" key="1">
    <citation type="submission" date="2019-01" db="EMBL/GenBank/DDBJ databases">
        <title>Draft genome sequences of three monokaryotic isolates of the white-rot basidiomycete fungus Dichomitus squalens.</title>
        <authorList>
            <consortium name="DOE Joint Genome Institute"/>
            <person name="Lopez S.C."/>
            <person name="Andreopoulos B."/>
            <person name="Pangilinan J."/>
            <person name="Lipzen A."/>
            <person name="Riley R."/>
            <person name="Ahrendt S."/>
            <person name="Ng V."/>
            <person name="Barry K."/>
            <person name="Daum C."/>
            <person name="Grigoriev I.V."/>
            <person name="Hilden K.S."/>
            <person name="Makela M.R."/>
            <person name="de Vries R.P."/>
        </authorList>
    </citation>
    <scope>NUCLEOTIDE SEQUENCE [LARGE SCALE GENOMIC DNA]</scope>
    <source>
        <strain evidence="1 2">CBS 464.89</strain>
    </source>
</reference>
<feature type="non-terminal residue" evidence="1">
    <location>
        <position position="1"/>
    </location>
</feature>
<protein>
    <submittedName>
        <fullName evidence="1">Uncharacterized protein</fullName>
    </submittedName>
</protein>
<evidence type="ECO:0000313" key="1">
    <source>
        <dbReference type="EMBL" id="TBU62140.1"/>
    </source>
</evidence>
<gene>
    <name evidence="1" type="ORF">BD310DRAFT_919679</name>
</gene>